<name>A0A5D3AQE6_9TREE</name>
<accession>A0A5D3AQE6</accession>
<protein>
    <recommendedName>
        <fullName evidence="3">F-box domain-containing protein</fullName>
    </recommendedName>
</protein>
<sequence length="406" mass="45759">MQNNFYTPRVSAASQVATTIDILDIIFSHLSARNDLVSLLRTSSLFFRLVDRKLYQSISISNKRNPFFGIPCGKMSGGQGGFYGKARLLEFVRTVVVERASVPIEGSVWKRWRMLPPLPLVDTVIMQPADSNTRQDGGSDRSLPKKALVEWLCPNATHLYLSAPWLTPGASGAHPIPSFPKVKTLVIKSTATDIGDFRYVVGRQWGKTEWPNVTMVHLYIWGDLVSPRKHLRSYGWPNKAEIDWSEILEIGNGTYKGLVAIDHYDLKDLMRRIGTLPSISALRLYNVEEMLDRLKSWKMTRRSFKTSKGGMERALGSSEGWEESEESKESAEVDISWRPAQEFYQTLGGVLDQSEDERWYRSTVVDPSPRLVSLRAQLAVNTAYPVSNFIGLTEAETEYALAAYKG</sequence>
<dbReference type="Proteomes" id="UP000322245">
    <property type="component" value="Unassembled WGS sequence"/>
</dbReference>
<proteinExistence type="predicted"/>
<organism evidence="1 2">
    <name type="scientific">Cryptococcus floricola</name>
    <dbReference type="NCBI Taxonomy" id="2591691"/>
    <lineage>
        <taxon>Eukaryota</taxon>
        <taxon>Fungi</taxon>
        <taxon>Dikarya</taxon>
        <taxon>Basidiomycota</taxon>
        <taxon>Agaricomycotina</taxon>
        <taxon>Tremellomycetes</taxon>
        <taxon>Tremellales</taxon>
        <taxon>Cryptococcaceae</taxon>
        <taxon>Cryptococcus</taxon>
    </lineage>
</organism>
<dbReference type="EMBL" id="NIDF01000107">
    <property type="protein sequence ID" value="TYJ52982.1"/>
    <property type="molecule type" value="Genomic_DNA"/>
</dbReference>
<keyword evidence="2" id="KW-1185">Reference proteome</keyword>
<evidence type="ECO:0000313" key="1">
    <source>
        <dbReference type="EMBL" id="TYJ52982.1"/>
    </source>
</evidence>
<dbReference type="AlphaFoldDB" id="A0A5D3AQE6"/>
<evidence type="ECO:0000313" key="2">
    <source>
        <dbReference type="Proteomes" id="UP000322245"/>
    </source>
</evidence>
<gene>
    <name evidence="1" type="ORF">B9479_006404</name>
</gene>
<reference evidence="1 2" key="1">
    <citation type="submission" date="2017-05" db="EMBL/GenBank/DDBJ databases">
        <title>The Genome Sequence of Tsuchiyaea wingfieldii DSM 27421.</title>
        <authorList>
            <person name="Cuomo C."/>
            <person name="Passer A."/>
            <person name="Billmyre B."/>
            <person name="Heitman J."/>
        </authorList>
    </citation>
    <scope>NUCLEOTIDE SEQUENCE [LARGE SCALE GENOMIC DNA]</scope>
    <source>
        <strain evidence="1 2">DSM 27421</strain>
    </source>
</reference>
<dbReference type="CDD" id="cd09917">
    <property type="entry name" value="F-box_SF"/>
    <property type="match status" value="1"/>
</dbReference>
<comment type="caution">
    <text evidence="1">The sequence shown here is derived from an EMBL/GenBank/DDBJ whole genome shotgun (WGS) entry which is preliminary data.</text>
</comment>
<evidence type="ECO:0008006" key="3">
    <source>
        <dbReference type="Google" id="ProtNLM"/>
    </source>
</evidence>